<sequence>MPDEADPATLAQLAAQSNSAAPPPGAPHIQPYQAPRSAATTIAPSYQPGMQISPGGPVIQPYQPSGPGVGIAGFSPGAFRPPGSQQPIAPFTPGAPYGMQGGMPGGMPMPGASPAASPQSGVKAYVERIAKGEVLVSPEVAQRLTRQCGAAKATAKQLGEMVCERARRLYLGLDGGDPAEADAALARMLALVDALAQLDGDLAKQAVAHIKTGISEELTSLNSSAKHQAAALPMLQRLGLAKGGAPAAAAAESVDLLGGGGAPAAAHADLLGTGDAPAPAAEADLLGTGGGSSGGAALGGLFDASPAPAPQSDANALAGLNFGAAPPAAAAVPAAAPGAMPGTMGAGATMSQQKSGDAFSFVGAELSKAKA</sequence>
<keyword evidence="3" id="KW-1185">Reference proteome</keyword>
<feature type="compositionally biased region" description="Low complexity" evidence="1">
    <location>
        <begin position="109"/>
        <end position="118"/>
    </location>
</feature>
<name>A0ABN9X311_9DINO</name>
<dbReference type="EMBL" id="CAUYUJ010019788">
    <property type="protein sequence ID" value="CAK0893686.1"/>
    <property type="molecule type" value="Genomic_DNA"/>
</dbReference>
<comment type="caution">
    <text evidence="2">The sequence shown here is derived from an EMBL/GenBank/DDBJ whole genome shotgun (WGS) entry which is preliminary data.</text>
</comment>
<dbReference type="Proteomes" id="UP001189429">
    <property type="component" value="Unassembled WGS sequence"/>
</dbReference>
<feature type="region of interest" description="Disordered" evidence="1">
    <location>
        <begin position="1"/>
        <end position="32"/>
    </location>
</feature>
<accession>A0ABN9X311</accession>
<feature type="region of interest" description="Disordered" evidence="1">
    <location>
        <begin position="45"/>
        <end position="118"/>
    </location>
</feature>
<gene>
    <name evidence="2" type="ORF">PCOR1329_LOCUS72947</name>
</gene>
<proteinExistence type="predicted"/>
<organism evidence="2 3">
    <name type="scientific">Prorocentrum cordatum</name>
    <dbReference type="NCBI Taxonomy" id="2364126"/>
    <lineage>
        <taxon>Eukaryota</taxon>
        <taxon>Sar</taxon>
        <taxon>Alveolata</taxon>
        <taxon>Dinophyceae</taxon>
        <taxon>Prorocentrales</taxon>
        <taxon>Prorocentraceae</taxon>
        <taxon>Prorocentrum</taxon>
    </lineage>
</organism>
<protein>
    <submittedName>
        <fullName evidence="2">Uncharacterized protein</fullName>
    </submittedName>
</protein>
<evidence type="ECO:0000256" key="1">
    <source>
        <dbReference type="SAM" id="MobiDB-lite"/>
    </source>
</evidence>
<feature type="compositionally biased region" description="Low complexity" evidence="1">
    <location>
        <begin position="8"/>
        <end position="20"/>
    </location>
</feature>
<evidence type="ECO:0000313" key="2">
    <source>
        <dbReference type="EMBL" id="CAK0893686.1"/>
    </source>
</evidence>
<reference evidence="2" key="1">
    <citation type="submission" date="2023-10" db="EMBL/GenBank/DDBJ databases">
        <authorList>
            <person name="Chen Y."/>
            <person name="Shah S."/>
            <person name="Dougan E. K."/>
            <person name="Thang M."/>
            <person name="Chan C."/>
        </authorList>
    </citation>
    <scope>NUCLEOTIDE SEQUENCE [LARGE SCALE GENOMIC DNA]</scope>
</reference>
<evidence type="ECO:0000313" key="3">
    <source>
        <dbReference type="Proteomes" id="UP001189429"/>
    </source>
</evidence>